<feature type="domain" description="Microbial-type PARG catalytic" evidence="1">
    <location>
        <begin position="60"/>
        <end position="171"/>
    </location>
</feature>
<sequence>MVPVTGRYFNQFSDPAQAQRAEIVRKNKRRSAPIIDEHKDEGATPSAIFIPQQLPPLDPAKRPYSPDVKPQIQVVNSDTFLAVRELMNAIGDDAKSGTAVLNLASDEVPGGGYTSLHTAQASHIDVDVEECLCYSSTLYHTLDPLTKHYPWPNKGPDSIKGIYSPGVVIFRGPLHGSSTSEFCPELPSTERKIVSIITVAAPRYPLLTPDRLDFKNPSDKEDLREKVRLILRMAGSNGQKYLVLGALGCGAYRCPPSSVARDMKSVLEEPEFAGWFKRILFAVYSSQSVGHGNFDIFKQVFES</sequence>
<proteinExistence type="predicted"/>
<dbReference type="PANTHER" id="PTHR35596">
    <property type="entry name" value="DUF2263 DOMAIN-CONTAINING PROTEIN"/>
    <property type="match status" value="1"/>
</dbReference>
<dbReference type="PANTHER" id="PTHR35596:SF1">
    <property type="entry name" value="MICROBIAL-TYPE PARG CATALYTIC DOMAIN-CONTAINING PROTEIN"/>
    <property type="match status" value="1"/>
</dbReference>
<name>A0A8H5G5W0_9AGAR</name>
<dbReference type="OrthoDB" id="9985428at2759"/>
<evidence type="ECO:0000259" key="1">
    <source>
        <dbReference type="Pfam" id="PF10021"/>
    </source>
</evidence>
<dbReference type="PIRSF" id="PIRSF014899">
    <property type="entry name" value="UCP014899"/>
    <property type="match status" value="1"/>
</dbReference>
<dbReference type="Proteomes" id="UP000559256">
    <property type="component" value="Unassembled WGS sequence"/>
</dbReference>
<dbReference type="InterPro" id="IPR012664">
    <property type="entry name" value="CHP02452"/>
</dbReference>
<dbReference type="NCBIfam" id="TIGR02452">
    <property type="entry name" value="TIGR02452 family protein"/>
    <property type="match status" value="1"/>
</dbReference>
<dbReference type="InterPro" id="IPR019261">
    <property type="entry name" value="PARG_cat_microbial"/>
</dbReference>
<dbReference type="SUPFAM" id="SSF52949">
    <property type="entry name" value="Macro domain-like"/>
    <property type="match status" value="1"/>
</dbReference>
<dbReference type="AlphaFoldDB" id="A0A8H5G5W0"/>
<evidence type="ECO:0000313" key="3">
    <source>
        <dbReference type="Proteomes" id="UP000559256"/>
    </source>
</evidence>
<protein>
    <recommendedName>
        <fullName evidence="1">Microbial-type PARG catalytic domain-containing protein</fullName>
    </recommendedName>
</protein>
<evidence type="ECO:0000313" key="2">
    <source>
        <dbReference type="EMBL" id="KAF5358923.1"/>
    </source>
</evidence>
<dbReference type="InterPro" id="IPR043472">
    <property type="entry name" value="Macro_dom-like"/>
</dbReference>
<dbReference type="Gene3D" id="3.40.220.10">
    <property type="entry name" value="Leucine Aminopeptidase, subunit E, domain 1"/>
    <property type="match status" value="1"/>
</dbReference>
<dbReference type="Pfam" id="PF10021">
    <property type="entry name" value="PARG_cat_microb"/>
    <property type="match status" value="1"/>
</dbReference>
<keyword evidence="3" id="KW-1185">Reference proteome</keyword>
<reference evidence="2 3" key="1">
    <citation type="journal article" date="2020" name="ISME J.">
        <title>Uncovering the hidden diversity of litter-decomposition mechanisms in mushroom-forming fungi.</title>
        <authorList>
            <person name="Floudas D."/>
            <person name="Bentzer J."/>
            <person name="Ahren D."/>
            <person name="Johansson T."/>
            <person name="Persson P."/>
            <person name="Tunlid A."/>
        </authorList>
    </citation>
    <scope>NUCLEOTIDE SEQUENCE [LARGE SCALE GENOMIC DNA]</scope>
    <source>
        <strain evidence="2 3">CBS 291.85</strain>
    </source>
</reference>
<dbReference type="EMBL" id="JAACJM010000047">
    <property type="protein sequence ID" value="KAF5358923.1"/>
    <property type="molecule type" value="Genomic_DNA"/>
</dbReference>
<comment type="caution">
    <text evidence="2">The sequence shown here is derived from an EMBL/GenBank/DDBJ whole genome shotgun (WGS) entry which is preliminary data.</text>
</comment>
<organism evidence="2 3">
    <name type="scientific">Tetrapyrgos nigripes</name>
    <dbReference type="NCBI Taxonomy" id="182062"/>
    <lineage>
        <taxon>Eukaryota</taxon>
        <taxon>Fungi</taxon>
        <taxon>Dikarya</taxon>
        <taxon>Basidiomycota</taxon>
        <taxon>Agaricomycotina</taxon>
        <taxon>Agaricomycetes</taxon>
        <taxon>Agaricomycetidae</taxon>
        <taxon>Agaricales</taxon>
        <taxon>Marasmiineae</taxon>
        <taxon>Marasmiaceae</taxon>
        <taxon>Tetrapyrgos</taxon>
    </lineage>
</organism>
<accession>A0A8H5G5W0</accession>
<gene>
    <name evidence="2" type="ORF">D9758_004846</name>
</gene>